<proteinExistence type="predicted"/>
<dbReference type="AlphaFoldDB" id="A0A432VU25"/>
<reference evidence="3" key="1">
    <citation type="journal article" date="2018" name="Front. Microbiol.">
        <title>Genome-Based Analysis Reveals the Taxonomy and Diversity of the Family Idiomarinaceae.</title>
        <authorList>
            <person name="Liu Y."/>
            <person name="Lai Q."/>
            <person name="Shao Z."/>
        </authorList>
    </citation>
    <scope>NUCLEOTIDE SEQUENCE [LARGE SCALE GENOMIC DNA]</scope>
    <source>
        <strain evidence="3">GBPy7</strain>
    </source>
</reference>
<organism evidence="2 3">
    <name type="scientific">Aliidiomarina iranensis</name>
    <dbReference type="NCBI Taxonomy" id="1434071"/>
    <lineage>
        <taxon>Bacteria</taxon>
        <taxon>Pseudomonadati</taxon>
        <taxon>Pseudomonadota</taxon>
        <taxon>Gammaproteobacteria</taxon>
        <taxon>Alteromonadales</taxon>
        <taxon>Idiomarinaceae</taxon>
        <taxon>Aliidiomarina</taxon>
    </lineage>
</organism>
<keyword evidence="3" id="KW-1185">Reference proteome</keyword>
<evidence type="ECO:0000313" key="3">
    <source>
        <dbReference type="Proteomes" id="UP000288395"/>
    </source>
</evidence>
<comment type="caution">
    <text evidence="2">The sequence shown here is derived from an EMBL/GenBank/DDBJ whole genome shotgun (WGS) entry which is preliminary data.</text>
</comment>
<name>A0A432VU25_9GAMM</name>
<dbReference type="InterPro" id="IPR041657">
    <property type="entry name" value="HTH_17"/>
</dbReference>
<accession>A0A432VU25</accession>
<dbReference type="RefSeq" id="WP_126767543.1">
    <property type="nucleotide sequence ID" value="NZ_PIPJ01000006.1"/>
</dbReference>
<sequence>MNTFNLQEAAQYLCMSASHLAELARGKRIKAAKPGKRWVFLEKDLVEYLDALYAFGVNTPQQGCDEEESSWHCINVGTSGGLASRLQTEREYLALLAPTKRSRRKSTKIA</sequence>
<evidence type="ECO:0000259" key="1">
    <source>
        <dbReference type="Pfam" id="PF12728"/>
    </source>
</evidence>
<dbReference type="Proteomes" id="UP000288395">
    <property type="component" value="Unassembled WGS sequence"/>
</dbReference>
<dbReference type="OrthoDB" id="9800023at2"/>
<dbReference type="Pfam" id="PF12728">
    <property type="entry name" value="HTH_17"/>
    <property type="match status" value="1"/>
</dbReference>
<protein>
    <submittedName>
        <fullName evidence="2">Multidrug DMT transporter permease</fullName>
    </submittedName>
</protein>
<feature type="domain" description="Helix-turn-helix" evidence="1">
    <location>
        <begin position="5"/>
        <end position="51"/>
    </location>
</feature>
<gene>
    <name evidence="2" type="ORF">CWE08_08660</name>
</gene>
<dbReference type="EMBL" id="PIPJ01000006">
    <property type="protein sequence ID" value="RUO19978.1"/>
    <property type="molecule type" value="Genomic_DNA"/>
</dbReference>
<evidence type="ECO:0000313" key="2">
    <source>
        <dbReference type="EMBL" id="RUO19978.1"/>
    </source>
</evidence>